<dbReference type="GO" id="GO:0140359">
    <property type="term" value="F:ABC-type transporter activity"/>
    <property type="evidence" value="ECO:0007669"/>
    <property type="project" value="InterPro"/>
</dbReference>
<dbReference type="InterPro" id="IPR003439">
    <property type="entry name" value="ABC_transporter-like_ATP-bd"/>
</dbReference>
<dbReference type="InterPro" id="IPR011527">
    <property type="entry name" value="ABC1_TM_dom"/>
</dbReference>
<dbReference type="InterPro" id="IPR003593">
    <property type="entry name" value="AAA+_ATPase"/>
</dbReference>
<dbReference type="SUPFAM" id="SSF90123">
    <property type="entry name" value="ABC transporter transmembrane region"/>
    <property type="match status" value="1"/>
</dbReference>
<dbReference type="PANTHER" id="PTHR24221">
    <property type="entry name" value="ATP-BINDING CASSETTE SUB-FAMILY B"/>
    <property type="match status" value="1"/>
</dbReference>
<dbReference type="GO" id="GO:0016887">
    <property type="term" value="F:ATP hydrolysis activity"/>
    <property type="evidence" value="ECO:0007669"/>
    <property type="project" value="InterPro"/>
</dbReference>
<dbReference type="SMART" id="SM00382">
    <property type="entry name" value="AAA"/>
    <property type="match status" value="1"/>
</dbReference>
<evidence type="ECO:0000256" key="3">
    <source>
        <dbReference type="ARBA" id="ARBA00022475"/>
    </source>
</evidence>
<dbReference type="Gene3D" id="3.40.50.300">
    <property type="entry name" value="P-loop containing nucleotide triphosphate hydrolases"/>
    <property type="match status" value="1"/>
</dbReference>
<evidence type="ECO:0000313" key="12">
    <source>
        <dbReference type="EMBL" id="TLD01915.1"/>
    </source>
</evidence>
<gene>
    <name evidence="12" type="primary">cydD</name>
    <name evidence="12" type="ORF">DSM106044_01285</name>
</gene>
<keyword evidence="2" id="KW-0813">Transport</keyword>
<dbReference type="GO" id="GO:0005886">
    <property type="term" value="C:plasma membrane"/>
    <property type="evidence" value="ECO:0007669"/>
    <property type="project" value="UniProtKB-SubCell"/>
</dbReference>
<evidence type="ECO:0000259" key="11">
    <source>
        <dbReference type="PROSITE" id="PS50929"/>
    </source>
</evidence>
<keyword evidence="4 9" id="KW-0812">Transmembrane</keyword>
<evidence type="ECO:0000256" key="9">
    <source>
        <dbReference type="SAM" id="Phobius"/>
    </source>
</evidence>
<feature type="transmembrane region" description="Helical" evidence="9">
    <location>
        <begin position="266"/>
        <end position="287"/>
    </location>
</feature>
<evidence type="ECO:0000256" key="1">
    <source>
        <dbReference type="ARBA" id="ARBA00004651"/>
    </source>
</evidence>
<protein>
    <submittedName>
        <fullName evidence="12">ATP-binding/permease protein CydD</fullName>
    </submittedName>
</protein>
<comment type="subcellular location">
    <subcellularLocation>
        <location evidence="1">Cell membrane</location>
        <topology evidence="1">Multi-pass membrane protein</topology>
    </subcellularLocation>
</comment>
<dbReference type="OrthoDB" id="9762778at2"/>
<dbReference type="PROSITE" id="PS50893">
    <property type="entry name" value="ABC_TRANSPORTER_2"/>
    <property type="match status" value="1"/>
</dbReference>
<evidence type="ECO:0000259" key="10">
    <source>
        <dbReference type="PROSITE" id="PS50893"/>
    </source>
</evidence>
<dbReference type="SUPFAM" id="SSF52540">
    <property type="entry name" value="P-loop containing nucleoside triphosphate hydrolases"/>
    <property type="match status" value="1"/>
</dbReference>
<evidence type="ECO:0000313" key="13">
    <source>
        <dbReference type="Proteomes" id="UP000306509"/>
    </source>
</evidence>
<keyword evidence="7 9" id="KW-1133">Transmembrane helix</keyword>
<dbReference type="PANTHER" id="PTHR24221:SF654">
    <property type="entry name" value="ATP-BINDING CASSETTE SUB-FAMILY B MEMBER 6"/>
    <property type="match status" value="1"/>
</dbReference>
<accession>A0A4U8QA62</accession>
<dbReference type="EMBL" id="QGQD01000025">
    <property type="protein sequence ID" value="TLD01915.1"/>
    <property type="molecule type" value="Genomic_DNA"/>
</dbReference>
<reference evidence="12 13" key="1">
    <citation type="journal article" date="2019" name="Anaerobe">
        <title>Detection of Robinsoniella peoriensis in multiple bone samples of a trauma patient.</title>
        <authorList>
            <person name="Schrottner P."/>
            <person name="Hartwich K."/>
            <person name="Bunk B."/>
            <person name="Schober I."/>
            <person name="Helbig S."/>
            <person name="Rudolph W.W."/>
            <person name="Gunzer F."/>
        </authorList>
    </citation>
    <scope>NUCLEOTIDE SEQUENCE [LARGE SCALE GENOMIC DNA]</scope>
    <source>
        <strain evidence="12 13">DSM 106044</strain>
    </source>
</reference>
<feature type="domain" description="ABC transmembrane type-1" evidence="11">
    <location>
        <begin position="21"/>
        <end position="301"/>
    </location>
</feature>
<dbReference type="InterPro" id="IPR017871">
    <property type="entry name" value="ABC_transporter-like_CS"/>
</dbReference>
<feature type="transmembrane region" description="Helical" evidence="9">
    <location>
        <begin position="240"/>
        <end position="260"/>
    </location>
</feature>
<dbReference type="GO" id="GO:0034040">
    <property type="term" value="F:ATPase-coupled lipid transmembrane transporter activity"/>
    <property type="evidence" value="ECO:0007669"/>
    <property type="project" value="TreeGrafter"/>
</dbReference>
<evidence type="ECO:0000256" key="4">
    <source>
        <dbReference type="ARBA" id="ARBA00022692"/>
    </source>
</evidence>
<feature type="transmembrane region" description="Helical" evidence="9">
    <location>
        <begin position="54"/>
        <end position="72"/>
    </location>
</feature>
<proteinExistence type="predicted"/>
<dbReference type="STRING" id="180332.GCA_000797495_04278"/>
<organism evidence="12 13">
    <name type="scientific">Robinsoniella peoriensis</name>
    <dbReference type="NCBI Taxonomy" id="180332"/>
    <lineage>
        <taxon>Bacteria</taxon>
        <taxon>Bacillati</taxon>
        <taxon>Bacillota</taxon>
        <taxon>Clostridia</taxon>
        <taxon>Lachnospirales</taxon>
        <taxon>Lachnospiraceae</taxon>
        <taxon>Robinsoniella</taxon>
    </lineage>
</organism>
<dbReference type="FunFam" id="3.40.50.300:FF:000854">
    <property type="entry name" value="Multidrug ABC transporter ATP-binding protein"/>
    <property type="match status" value="1"/>
</dbReference>
<dbReference type="GO" id="GO:0005524">
    <property type="term" value="F:ATP binding"/>
    <property type="evidence" value="ECO:0007669"/>
    <property type="project" value="UniProtKB-KW"/>
</dbReference>
<feature type="transmembrane region" description="Helical" evidence="9">
    <location>
        <begin position="160"/>
        <end position="180"/>
    </location>
</feature>
<feature type="domain" description="ABC transporter" evidence="10">
    <location>
        <begin position="332"/>
        <end position="565"/>
    </location>
</feature>
<feature type="transmembrane region" description="Helical" evidence="9">
    <location>
        <begin position="21"/>
        <end position="42"/>
    </location>
</feature>
<sequence>MIKTRLVGLLADSKKYIIQNVLWQWVALIANISAAATVGNLIEKTYRGMLGTELLAVSACILAVSVLIRFGCDRLAAKASFLASRDVKITIREKIYEKLLRLGASYKEKISTAEVVQVSVEGVEQLEIYFGKYLPQLFYSLLAPLTLFAVLSFISLKACIVLLICVPLIPASIMGVQKFAKKLLNKYWGSYTELGDSFLENLQGLTTLKIYQADGKKAEEMDKESEQFRRVTMRVLTMQLNSISVMDLVAYGGAAIGMIVAVREYIAGNIGLAGTVTLILLAAEFFIPLRVLGSFFHIAMNGMAASDKMFRLLDLQETKNGQEEVPEQNHTIRFKDAGFCYDSERKILDHVNLTISKGSIVSLVGNSGCGKSTLAAILTSRNKGYEGSITIGGKELSDISEASLMSHITMVGQNSYLFKGTVEENLAMGNPSASKEQMDQVLKDVDLYEFLYAGQGLNTQLQEKASNLSGGQQQRLALARALLHDSEIYIFDEATSNIDVESEERIMSVIYGLAGHKTVLLISHRLQNVVSSDYIYVLQNGKIAESGSHENLLGNAGVYAKLYENQQQLEQYRQKEGAEYAS</sequence>
<dbReference type="Pfam" id="PF00005">
    <property type="entry name" value="ABC_tran"/>
    <property type="match status" value="1"/>
</dbReference>
<keyword evidence="8 9" id="KW-0472">Membrane</keyword>
<keyword evidence="3" id="KW-1003">Cell membrane</keyword>
<evidence type="ECO:0000256" key="8">
    <source>
        <dbReference type="ARBA" id="ARBA00023136"/>
    </source>
</evidence>
<dbReference type="Pfam" id="PF00664">
    <property type="entry name" value="ABC_membrane"/>
    <property type="match status" value="1"/>
</dbReference>
<dbReference type="InterPro" id="IPR027417">
    <property type="entry name" value="P-loop_NTPase"/>
</dbReference>
<dbReference type="InterPro" id="IPR036640">
    <property type="entry name" value="ABC1_TM_sf"/>
</dbReference>
<evidence type="ECO:0000256" key="2">
    <source>
        <dbReference type="ARBA" id="ARBA00022448"/>
    </source>
</evidence>
<keyword evidence="13" id="KW-1185">Reference proteome</keyword>
<keyword evidence="5" id="KW-0547">Nucleotide-binding</keyword>
<dbReference type="AlphaFoldDB" id="A0A4U8QA62"/>
<comment type="caution">
    <text evidence="12">The sequence shown here is derived from an EMBL/GenBank/DDBJ whole genome shotgun (WGS) entry which is preliminary data.</text>
</comment>
<dbReference type="InterPro" id="IPR039421">
    <property type="entry name" value="Type_1_exporter"/>
</dbReference>
<dbReference type="PROSITE" id="PS00211">
    <property type="entry name" value="ABC_TRANSPORTER_1"/>
    <property type="match status" value="1"/>
</dbReference>
<dbReference type="Proteomes" id="UP000306509">
    <property type="component" value="Unassembled WGS sequence"/>
</dbReference>
<evidence type="ECO:0000256" key="6">
    <source>
        <dbReference type="ARBA" id="ARBA00022840"/>
    </source>
</evidence>
<dbReference type="CDD" id="cd18781">
    <property type="entry name" value="ABC_6TM_AarD_CydDC_like"/>
    <property type="match status" value="1"/>
</dbReference>
<evidence type="ECO:0000256" key="7">
    <source>
        <dbReference type="ARBA" id="ARBA00022989"/>
    </source>
</evidence>
<dbReference type="RefSeq" id="WP_070043254.1">
    <property type="nucleotide sequence ID" value="NZ_CABMJZ010000154.1"/>
</dbReference>
<keyword evidence="6 12" id="KW-0067">ATP-binding</keyword>
<evidence type="ECO:0000256" key="5">
    <source>
        <dbReference type="ARBA" id="ARBA00022741"/>
    </source>
</evidence>
<name>A0A4U8QA62_9FIRM</name>
<feature type="transmembrane region" description="Helical" evidence="9">
    <location>
        <begin position="137"/>
        <end position="154"/>
    </location>
</feature>
<dbReference type="PROSITE" id="PS50929">
    <property type="entry name" value="ABC_TM1F"/>
    <property type="match status" value="1"/>
</dbReference>
<dbReference type="Gene3D" id="1.20.1560.10">
    <property type="entry name" value="ABC transporter type 1, transmembrane domain"/>
    <property type="match status" value="1"/>
</dbReference>